<dbReference type="PANTHER" id="PTHR16442:SF1">
    <property type="entry name" value="RING FINGER PROTEIN 17"/>
    <property type="match status" value="1"/>
</dbReference>
<proteinExistence type="predicted"/>
<dbReference type="InterPro" id="IPR035437">
    <property type="entry name" value="SNase_OB-fold_sf"/>
</dbReference>
<reference evidence="1" key="1">
    <citation type="submission" date="2022-03" db="EMBL/GenBank/DDBJ databases">
        <authorList>
            <person name="Sayadi A."/>
        </authorList>
    </citation>
    <scope>NUCLEOTIDE SEQUENCE</scope>
</reference>
<protein>
    <submittedName>
        <fullName evidence="1">Uncharacterized protein</fullName>
    </submittedName>
</protein>
<accession>A0A9P0VV12</accession>
<dbReference type="Proteomes" id="UP001152888">
    <property type="component" value="Unassembled WGS sequence"/>
</dbReference>
<evidence type="ECO:0000313" key="1">
    <source>
        <dbReference type="EMBL" id="CAH2020897.1"/>
    </source>
</evidence>
<dbReference type="EMBL" id="CAKOFQ010011616">
    <property type="protein sequence ID" value="CAH2020897.1"/>
    <property type="molecule type" value="Genomic_DNA"/>
</dbReference>
<dbReference type="AlphaFoldDB" id="A0A9P0VV12"/>
<dbReference type="SUPFAM" id="SSF50199">
    <property type="entry name" value="Staphylococcal nuclease"/>
    <property type="match status" value="1"/>
</dbReference>
<keyword evidence="2" id="KW-1185">Reference proteome</keyword>
<comment type="caution">
    <text evidence="1">The sequence shown here is derived from an EMBL/GenBank/DDBJ whole genome shotgun (WGS) entry which is preliminary data.</text>
</comment>
<name>A0A9P0VV12_ACAOB</name>
<dbReference type="Gene3D" id="2.40.50.90">
    <property type="match status" value="1"/>
</dbReference>
<organism evidence="1 2">
    <name type="scientific">Acanthoscelides obtectus</name>
    <name type="common">Bean weevil</name>
    <name type="synonym">Bruchus obtectus</name>
    <dbReference type="NCBI Taxonomy" id="200917"/>
    <lineage>
        <taxon>Eukaryota</taxon>
        <taxon>Metazoa</taxon>
        <taxon>Ecdysozoa</taxon>
        <taxon>Arthropoda</taxon>
        <taxon>Hexapoda</taxon>
        <taxon>Insecta</taxon>
        <taxon>Pterygota</taxon>
        <taxon>Neoptera</taxon>
        <taxon>Endopterygota</taxon>
        <taxon>Coleoptera</taxon>
        <taxon>Polyphaga</taxon>
        <taxon>Cucujiformia</taxon>
        <taxon>Chrysomeloidea</taxon>
        <taxon>Chrysomelidae</taxon>
        <taxon>Bruchinae</taxon>
        <taxon>Bruchini</taxon>
        <taxon>Acanthoscelides</taxon>
    </lineage>
</organism>
<sequence>MTKVPIKDICFLHERFAELPAQAIRCRLADICPTQECVPWSHDATVTFRNMTRDRTIDAKVARINRKEQILEVYLIDVTNPSKPFCINTRLVELGLATYPDQVIIETTRPVKESKRKVFLRLLAEKRKSRLSETEWQGD</sequence>
<evidence type="ECO:0000313" key="2">
    <source>
        <dbReference type="Proteomes" id="UP001152888"/>
    </source>
</evidence>
<dbReference type="PANTHER" id="PTHR16442">
    <property type="entry name" value="RING FINGER PROTEIN 17"/>
    <property type="match status" value="1"/>
</dbReference>
<gene>
    <name evidence="1" type="ORF">ACAOBT_LOCUS38165</name>
</gene>